<evidence type="ECO:0000259" key="1">
    <source>
        <dbReference type="Pfam" id="PF23259"/>
    </source>
</evidence>
<accession>A0A6G1BUK8</accession>
<sequence>MCACWRTAARQTSADVVTQVIGRRAQHGQQRYPRHQPVGAAARAVLGGHPGGQRAGGRVGVRDGVEQHAAAVAVYFLGGADDREALAYVARMAEGGGVTVTRNWVGMGGRDEVRDEEAPALRIALARGELLLCLFLTFT</sequence>
<feature type="domain" description="Cation/H(+) antiporter C-terminal" evidence="1">
    <location>
        <begin position="71"/>
        <end position="102"/>
    </location>
</feature>
<name>A0A6G1BUK8_9ORYZ</name>
<evidence type="ECO:0000313" key="2">
    <source>
        <dbReference type="EMBL" id="KAF0891093.1"/>
    </source>
</evidence>
<proteinExistence type="predicted"/>
<dbReference type="Proteomes" id="UP000479710">
    <property type="component" value="Unassembled WGS sequence"/>
</dbReference>
<organism evidence="2 3">
    <name type="scientific">Oryza meyeriana var. granulata</name>
    <dbReference type="NCBI Taxonomy" id="110450"/>
    <lineage>
        <taxon>Eukaryota</taxon>
        <taxon>Viridiplantae</taxon>
        <taxon>Streptophyta</taxon>
        <taxon>Embryophyta</taxon>
        <taxon>Tracheophyta</taxon>
        <taxon>Spermatophyta</taxon>
        <taxon>Magnoliopsida</taxon>
        <taxon>Liliopsida</taxon>
        <taxon>Poales</taxon>
        <taxon>Poaceae</taxon>
        <taxon>BOP clade</taxon>
        <taxon>Oryzoideae</taxon>
        <taxon>Oryzeae</taxon>
        <taxon>Oryzinae</taxon>
        <taxon>Oryza</taxon>
        <taxon>Oryza meyeriana</taxon>
    </lineage>
</organism>
<reference evidence="2 3" key="1">
    <citation type="submission" date="2019-11" db="EMBL/GenBank/DDBJ databases">
        <title>Whole genome sequence of Oryza granulata.</title>
        <authorList>
            <person name="Li W."/>
        </authorList>
    </citation>
    <scope>NUCLEOTIDE SEQUENCE [LARGE SCALE GENOMIC DNA]</scope>
    <source>
        <strain evidence="3">cv. Menghai</strain>
        <tissue evidence="2">Leaf</tissue>
    </source>
</reference>
<dbReference type="Pfam" id="PF23259">
    <property type="entry name" value="CHX17_C"/>
    <property type="match status" value="1"/>
</dbReference>
<dbReference type="InterPro" id="IPR057290">
    <property type="entry name" value="CHX17_C"/>
</dbReference>
<gene>
    <name evidence="2" type="ORF">E2562_005174</name>
</gene>
<evidence type="ECO:0000313" key="3">
    <source>
        <dbReference type="Proteomes" id="UP000479710"/>
    </source>
</evidence>
<dbReference type="EMBL" id="SPHZ02000011">
    <property type="protein sequence ID" value="KAF0891093.1"/>
    <property type="molecule type" value="Genomic_DNA"/>
</dbReference>
<dbReference type="AlphaFoldDB" id="A0A6G1BUK8"/>
<comment type="caution">
    <text evidence="2">The sequence shown here is derived from an EMBL/GenBank/DDBJ whole genome shotgun (WGS) entry which is preliminary data.</text>
</comment>
<protein>
    <recommendedName>
        <fullName evidence="1">Cation/H(+) antiporter C-terminal domain-containing protein</fullName>
    </recommendedName>
</protein>
<keyword evidence="3" id="KW-1185">Reference proteome</keyword>